<dbReference type="RefSeq" id="WP_079599749.1">
    <property type="nucleotide sequence ID" value="NZ_LT670817.1"/>
</dbReference>
<dbReference type="GO" id="GO:0005886">
    <property type="term" value="C:plasma membrane"/>
    <property type="evidence" value="ECO:0007669"/>
    <property type="project" value="TreeGrafter"/>
</dbReference>
<dbReference type="InterPro" id="IPR027417">
    <property type="entry name" value="P-loop_NTPase"/>
</dbReference>
<evidence type="ECO:0000313" key="6">
    <source>
        <dbReference type="EMBL" id="SHG11791.1"/>
    </source>
</evidence>
<dbReference type="GO" id="GO:0015192">
    <property type="term" value="F:L-phenylalanine transmembrane transporter activity"/>
    <property type="evidence" value="ECO:0007669"/>
    <property type="project" value="TreeGrafter"/>
</dbReference>
<protein>
    <submittedName>
        <fullName evidence="6">Amino acid/amide ABC transporter ATP-binding protein 1, HAAT family</fullName>
    </submittedName>
</protein>
<dbReference type="Pfam" id="PF00005">
    <property type="entry name" value="ABC_tran"/>
    <property type="match status" value="1"/>
</dbReference>
<keyword evidence="1" id="KW-0813">Transport</keyword>
<dbReference type="InterPro" id="IPR051120">
    <property type="entry name" value="ABC_AA/LPS_Transport"/>
</dbReference>
<dbReference type="OrthoDB" id="9806149at2"/>
<dbReference type="InterPro" id="IPR003593">
    <property type="entry name" value="AAA+_ATPase"/>
</dbReference>
<dbReference type="GO" id="GO:1903806">
    <property type="term" value="P:L-isoleucine import across plasma membrane"/>
    <property type="evidence" value="ECO:0007669"/>
    <property type="project" value="TreeGrafter"/>
</dbReference>
<evidence type="ECO:0000256" key="2">
    <source>
        <dbReference type="ARBA" id="ARBA00022741"/>
    </source>
</evidence>
<dbReference type="EMBL" id="LT670817">
    <property type="protein sequence ID" value="SHG11791.1"/>
    <property type="molecule type" value="Genomic_DNA"/>
</dbReference>
<feature type="domain" description="ABC transporter" evidence="5">
    <location>
        <begin position="6"/>
        <end position="251"/>
    </location>
</feature>
<evidence type="ECO:0000259" key="5">
    <source>
        <dbReference type="PROSITE" id="PS50893"/>
    </source>
</evidence>
<gene>
    <name evidence="6" type="ORF">SAMN05443248_0345</name>
</gene>
<dbReference type="GO" id="GO:0042941">
    <property type="term" value="P:D-alanine transmembrane transport"/>
    <property type="evidence" value="ECO:0007669"/>
    <property type="project" value="TreeGrafter"/>
</dbReference>
<dbReference type="Proteomes" id="UP000189796">
    <property type="component" value="Chromosome I"/>
</dbReference>
<proteinExistence type="predicted"/>
<dbReference type="PROSITE" id="PS50893">
    <property type="entry name" value="ABC_TRANSPORTER_2"/>
    <property type="match status" value="1"/>
</dbReference>
<dbReference type="SMART" id="SM00382">
    <property type="entry name" value="AAA"/>
    <property type="match status" value="1"/>
</dbReference>
<dbReference type="GO" id="GO:0015808">
    <property type="term" value="P:L-alanine transport"/>
    <property type="evidence" value="ECO:0007669"/>
    <property type="project" value="TreeGrafter"/>
</dbReference>
<dbReference type="GO" id="GO:0005304">
    <property type="term" value="F:L-valine transmembrane transporter activity"/>
    <property type="evidence" value="ECO:0007669"/>
    <property type="project" value="TreeGrafter"/>
</dbReference>
<dbReference type="CDD" id="cd03219">
    <property type="entry name" value="ABC_Mj1267_LivG_branched"/>
    <property type="match status" value="1"/>
</dbReference>
<keyword evidence="3 6" id="KW-0067">ATP-binding</keyword>
<keyword evidence="2" id="KW-0547">Nucleotide-binding</keyword>
<dbReference type="SUPFAM" id="SSF52540">
    <property type="entry name" value="P-loop containing nucleoside triphosphate hydrolases"/>
    <property type="match status" value="1"/>
</dbReference>
<name>A0A1M5H6Y1_9BRAD</name>
<dbReference type="GO" id="GO:1903805">
    <property type="term" value="P:L-valine import across plasma membrane"/>
    <property type="evidence" value="ECO:0007669"/>
    <property type="project" value="TreeGrafter"/>
</dbReference>
<dbReference type="PANTHER" id="PTHR45772:SF7">
    <property type="entry name" value="AMINO ACID ABC TRANSPORTER ATP-BINDING PROTEIN"/>
    <property type="match status" value="1"/>
</dbReference>
<evidence type="ECO:0000256" key="1">
    <source>
        <dbReference type="ARBA" id="ARBA00022448"/>
    </source>
</evidence>
<reference evidence="6 7" key="1">
    <citation type="submission" date="2016-11" db="EMBL/GenBank/DDBJ databases">
        <authorList>
            <person name="Jaros S."/>
            <person name="Januszkiewicz K."/>
            <person name="Wedrychowicz H."/>
        </authorList>
    </citation>
    <scope>NUCLEOTIDE SEQUENCE [LARGE SCALE GENOMIC DNA]</scope>
    <source>
        <strain evidence="6 7">GAS138</strain>
    </source>
</reference>
<dbReference type="InterPro" id="IPR003439">
    <property type="entry name" value="ABC_transporter-like_ATP-bd"/>
</dbReference>
<organism evidence="6 7">
    <name type="scientific">Bradyrhizobium erythrophlei</name>
    <dbReference type="NCBI Taxonomy" id="1437360"/>
    <lineage>
        <taxon>Bacteria</taxon>
        <taxon>Pseudomonadati</taxon>
        <taxon>Pseudomonadota</taxon>
        <taxon>Alphaproteobacteria</taxon>
        <taxon>Hyphomicrobiales</taxon>
        <taxon>Nitrobacteraceae</taxon>
        <taxon>Bradyrhizobium</taxon>
    </lineage>
</organism>
<evidence type="ECO:0000313" key="7">
    <source>
        <dbReference type="Proteomes" id="UP000189796"/>
    </source>
</evidence>
<accession>A0A1M5H6Y1</accession>
<dbReference type="GO" id="GO:0015188">
    <property type="term" value="F:L-isoleucine transmembrane transporter activity"/>
    <property type="evidence" value="ECO:0007669"/>
    <property type="project" value="TreeGrafter"/>
</dbReference>
<dbReference type="PANTHER" id="PTHR45772">
    <property type="entry name" value="CONSERVED COMPONENT OF ABC TRANSPORTER FOR NATURAL AMINO ACIDS-RELATED"/>
    <property type="match status" value="1"/>
</dbReference>
<dbReference type="GO" id="GO:0016887">
    <property type="term" value="F:ATP hydrolysis activity"/>
    <property type="evidence" value="ECO:0007669"/>
    <property type="project" value="InterPro"/>
</dbReference>
<evidence type="ECO:0000256" key="3">
    <source>
        <dbReference type="ARBA" id="ARBA00022840"/>
    </source>
</evidence>
<dbReference type="Gene3D" id="3.40.50.300">
    <property type="entry name" value="P-loop containing nucleotide triphosphate hydrolases"/>
    <property type="match status" value="1"/>
</dbReference>
<dbReference type="GO" id="GO:0005524">
    <property type="term" value="F:ATP binding"/>
    <property type="evidence" value="ECO:0007669"/>
    <property type="project" value="UniProtKB-KW"/>
</dbReference>
<comment type="function">
    <text evidence="4">Involved in beta-(1--&gt;2)glucan export. Transmembrane domains (TMD) form a pore in the inner membrane and the ATP-binding domain (NBD) is responsible for energy generation.</text>
</comment>
<sequence>MNTPILSVRDLGKRFGSMVAARDITVSVPAHQTVGVIGSNGAGKTTFINMITGHLRPTKGTIHFEERDITGLPSRRITAMGISRSFQMAQIFPSLTVFDNMCAAAAVGRAPKNFMGHLYTPLRSQESVAEAETLLELFEIARYRHTLAATLPQGVRKLLDIGMAVAGSPRLLLLDEPTSGISIEEKFNLMQVVMSALRNRKITVLFVEHDMEIVERFAERVLAFYDGTVIADGTPTATLADARIQALISGPRVRGAAGAAHV</sequence>
<dbReference type="AlphaFoldDB" id="A0A1M5H6Y1"/>
<evidence type="ECO:0000256" key="4">
    <source>
        <dbReference type="ARBA" id="ARBA00024722"/>
    </source>
</evidence>